<dbReference type="OrthoDB" id="1861185at2759"/>
<sequence>MTDLLRVLPDFDTRPHSHLLPSLEKALVATNDLLTVESADIARRAQVPAADLRRLVDAVVGALHRNLGFGLEEGVGAASLSRSGSQHVLHGERSNISTLDEKLDAALGGGIPPGYLVEVTGERYAAIRRLLDRNPATSNMIQSTVLLHTLRVSRVYMQRANSSQRCRQNPAASDAPVGLPTPTPPWPVQACCIHLDRSAFSDNSSDSAALYPSPPRLAGTQRETVTLENIEHTNA</sequence>
<proteinExistence type="predicted"/>
<organism evidence="2 3">
    <name type="scientific">Clohesyomyces aquaticus</name>
    <dbReference type="NCBI Taxonomy" id="1231657"/>
    <lineage>
        <taxon>Eukaryota</taxon>
        <taxon>Fungi</taxon>
        <taxon>Dikarya</taxon>
        <taxon>Ascomycota</taxon>
        <taxon>Pezizomycotina</taxon>
        <taxon>Dothideomycetes</taxon>
        <taxon>Pleosporomycetidae</taxon>
        <taxon>Pleosporales</taxon>
        <taxon>Lindgomycetaceae</taxon>
        <taxon>Clohesyomyces</taxon>
    </lineage>
</organism>
<accession>A0A1Y1YUT8</accession>
<comment type="caution">
    <text evidence="2">The sequence shown here is derived from an EMBL/GenBank/DDBJ whole genome shotgun (WGS) entry which is preliminary data.</text>
</comment>
<gene>
    <name evidence="2" type="ORF">BCR34DRAFT_92037</name>
</gene>
<feature type="region of interest" description="Disordered" evidence="1">
    <location>
        <begin position="161"/>
        <end position="181"/>
    </location>
</feature>
<protein>
    <submittedName>
        <fullName evidence="2">Uncharacterized protein</fullName>
    </submittedName>
</protein>
<keyword evidence="3" id="KW-1185">Reference proteome</keyword>
<evidence type="ECO:0000313" key="3">
    <source>
        <dbReference type="Proteomes" id="UP000193144"/>
    </source>
</evidence>
<name>A0A1Y1YUT8_9PLEO</name>
<dbReference type="Proteomes" id="UP000193144">
    <property type="component" value="Unassembled WGS sequence"/>
</dbReference>
<dbReference type="EMBL" id="MCFA01000169">
    <property type="protein sequence ID" value="ORY01497.1"/>
    <property type="molecule type" value="Genomic_DNA"/>
</dbReference>
<dbReference type="STRING" id="1231657.A0A1Y1YUT8"/>
<evidence type="ECO:0000256" key="1">
    <source>
        <dbReference type="SAM" id="MobiDB-lite"/>
    </source>
</evidence>
<evidence type="ECO:0000313" key="2">
    <source>
        <dbReference type="EMBL" id="ORY01497.1"/>
    </source>
</evidence>
<feature type="compositionally biased region" description="Polar residues" evidence="1">
    <location>
        <begin position="161"/>
        <end position="171"/>
    </location>
</feature>
<dbReference type="InterPro" id="IPR027417">
    <property type="entry name" value="P-loop_NTPase"/>
</dbReference>
<reference evidence="2 3" key="1">
    <citation type="submission" date="2016-07" db="EMBL/GenBank/DDBJ databases">
        <title>Pervasive Adenine N6-methylation of Active Genes in Fungi.</title>
        <authorList>
            <consortium name="DOE Joint Genome Institute"/>
            <person name="Mondo S.J."/>
            <person name="Dannebaum R.O."/>
            <person name="Kuo R.C."/>
            <person name="Labutti K."/>
            <person name="Haridas S."/>
            <person name="Kuo A."/>
            <person name="Salamov A."/>
            <person name="Ahrendt S.R."/>
            <person name="Lipzen A."/>
            <person name="Sullivan W."/>
            <person name="Andreopoulos W.B."/>
            <person name="Clum A."/>
            <person name="Lindquist E."/>
            <person name="Daum C."/>
            <person name="Ramamoorthy G.K."/>
            <person name="Gryganskyi A."/>
            <person name="Culley D."/>
            <person name="Magnuson J.K."/>
            <person name="James T.Y."/>
            <person name="O'Malley M.A."/>
            <person name="Stajich J.E."/>
            <person name="Spatafora J.W."/>
            <person name="Visel A."/>
            <person name="Grigoriev I.V."/>
        </authorList>
    </citation>
    <scope>NUCLEOTIDE SEQUENCE [LARGE SCALE GENOMIC DNA]</scope>
    <source>
        <strain evidence="2 3">CBS 115471</strain>
    </source>
</reference>
<dbReference type="AlphaFoldDB" id="A0A1Y1YUT8"/>
<dbReference type="Gene3D" id="3.40.50.300">
    <property type="entry name" value="P-loop containing nucleotide triphosphate hydrolases"/>
    <property type="match status" value="1"/>
</dbReference>